<dbReference type="AlphaFoldDB" id="A0A5C1A652"/>
<keyword evidence="2" id="KW-1133">Transmembrane helix</keyword>
<gene>
    <name evidence="3" type="ORF">PX52LOC_01512</name>
</gene>
<feature type="transmembrane region" description="Helical" evidence="2">
    <location>
        <begin position="146"/>
        <end position="165"/>
    </location>
</feature>
<dbReference type="RefSeq" id="WP_149109504.1">
    <property type="nucleotide sequence ID" value="NZ_CP042425.1"/>
</dbReference>
<protein>
    <recommendedName>
        <fullName evidence="5">Protein BatD</fullName>
    </recommendedName>
</protein>
<evidence type="ECO:0000313" key="3">
    <source>
        <dbReference type="EMBL" id="QEL14621.1"/>
    </source>
</evidence>
<keyword evidence="2" id="KW-0472">Membrane</keyword>
<evidence type="ECO:0008006" key="5">
    <source>
        <dbReference type="Google" id="ProtNLM"/>
    </source>
</evidence>
<dbReference type="Proteomes" id="UP000324974">
    <property type="component" value="Chromosome"/>
</dbReference>
<accession>A0A5C1A652</accession>
<evidence type="ECO:0000313" key="4">
    <source>
        <dbReference type="Proteomes" id="UP000324974"/>
    </source>
</evidence>
<organism evidence="3 4">
    <name type="scientific">Limnoglobus roseus</name>
    <dbReference type="NCBI Taxonomy" id="2598579"/>
    <lineage>
        <taxon>Bacteria</taxon>
        <taxon>Pseudomonadati</taxon>
        <taxon>Planctomycetota</taxon>
        <taxon>Planctomycetia</taxon>
        <taxon>Gemmatales</taxon>
        <taxon>Gemmataceae</taxon>
        <taxon>Limnoglobus</taxon>
    </lineage>
</organism>
<keyword evidence="4" id="KW-1185">Reference proteome</keyword>
<evidence type="ECO:0000256" key="2">
    <source>
        <dbReference type="SAM" id="Phobius"/>
    </source>
</evidence>
<feature type="region of interest" description="Disordered" evidence="1">
    <location>
        <begin position="114"/>
        <end position="138"/>
    </location>
</feature>
<dbReference type="OrthoDB" id="9807384at2"/>
<proteinExistence type="predicted"/>
<name>A0A5C1A652_9BACT</name>
<sequence>MNPTAAVTLDRDSLGLADTLTATLRVEGQAPLVVTLSKEILQSESAAVWGVKPLGAAVVSPLADGRSAWTLKLRLDPFVPGEAVPLAFAPLTVKAGTNPETSVDVPAKSVKVQTAIRDPKASDARGPTGYLDPPPGSPPPSGVPPYLAFLVGSVVILIAAVVVRLRRRPAAVTPPTPAVRLETLAGRWAANAVGGREFAEELAAIVRTHLESRFAVPATRRATGELGDAAPLDRFKGVLDWCDGVKFGGREPAAEECGDVMNRTRELLAIQAGTSSSSFS</sequence>
<evidence type="ECO:0000256" key="1">
    <source>
        <dbReference type="SAM" id="MobiDB-lite"/>
    </source>
</evidence>
<keyword evidence="2" id="KW-0812">Transmembrane</keyword>
<reference evidence="4" key="1">
    <citation type="submission" date="2019-08" db="EMBL/GenBank/DDBJ databases">
        <title>Limnoglobus roseus gen. nov., sp. nov., a novel freshwater planctomycete with a giant genome from the family Gemmataceae.</title>
        <authorList>
            <person name="Kulichevskaya I.S."/>
            <person name="Naumoff D.G."/>
            <person name="Miroshnikov K."/>
            <person name="Ivanova A."/>
            <person name="Philippov D.A."/>
            <person name="Hakobyan A."/>
            <person name="Rijpstra I.C."/>
            <person name="Sinninghe Damste J.S."/>
            <person name="Liesack W."/>
            <person name="Dedysh S.N."/>
        </authorList>
    </citation>
    <scope>NUCLEOTIDE SEQUENCE [LARGE SCALE GENOMIC DNA]</scope>
    <source>
        <strain evidence="4">PX52</strain>
    </source>
</reference>
<dbReference type="EMBL" id="CP042425">
    <property type="protein sequence ID" value="QEL14621.1"/>
    <property type="molecule type" value="Genomic_DNA"/>
</dbReference>
<dbReference type="KEGG" id="lrs:PX52LOC_01512"/>